<keyword evidence="3" id="KW-1185">Reference proteome</keyword>
<dbReference type="OrthoDB" id="709829at2"/>
<dbReference type="AlphaFoldDB" id="A0A1T4M0N4"/>
<dbReference type="STRING" id="261392.SAMN02745149_01803"/>
<sequence>MQRLLWLDDYRTPKDYLIRDYEITWVKTFEEFCAHLENDGLPDIVCFDHDLGTEKSGYDCAKYLVNYCQQHNLDIPQYDIQSSNVVGKENIRSLMDNWHRLFISKS</sequence>
<dbReference type="RefSeq" id="WP_078933700.1">
    <property type="nucleotide sequence ID" value="NZ_FUWG01000013.1"/>
</dbReference>
<feature type="domain" description="Cyclic-phosphate processing Receiver" evidence="1">
    <location>
        <begin position="4"/>
        <end position="97"/>
    </location>
</feature>
<dbReference type="Proteomes" id="UP000190423">
    <property type="component" value="Unassembled WGS sequence"/>
</dbReference>
<protein>
    <recommendedName>
        <fullName evidence="1">Cyclic-phosphate processing Receiver domain-containing protein</fullName>
    </recommendedName>
</protein>
<reference evidence="2 3" key="1">
    <citation type="submission" date="2017-02" db="EMBL/GenBank/DDBJ databases">
        <authorList>
            <person name="Peterson S.W."/>
        </authorList>
    </citation>
    <scope>NUCLEOTIDE SEQUENCE [LARGE SCALE GENOMIC DNA]</scope>
    <source>
        <strain evidence="2 3">ATCC BAA-908</strain>
    </source>
</reference>
<dbReference type="GeneID" id="78317084"/>
<accession>A0A1T4M0N4</accession>
<organism evidence="2 3">
    <name type="scientific">Treponema porcinum</name>
    <dbReference type="NCBI Taxonomy" id="261392"/>
    <lineage>
        <taxon>Bacteria</taxon>
        <taxon>Pseudomonadati</taxon>
        <taxon>Spirochaetota</taxon>
        <taxon>Spirochaetia</taxon>
        <taxon>Spirochaetales</taxon>
        <taxon>Treponemataceae</taxon>
        <taxon>Treponema</taxon>
    </lineage>
</organism>
<name>A0A1T4M0N4_TREPO</name>
<evidence type="ECO:0000259" key="1">
    <source>
        <dbReference type="Pfam" id="PF20274"/>
    </source>
</evidence>
<dbReference type="InterPro" id="IPR046909">
    <property type="entry name" value="cREC_REC"/>
</dbReference>
<proteinExistence type="predicted"/>
<evidence type="ECO:0000313" key="3">
    <source>
        <dbReference type="Proteomes" id="UP000190423"/>
    </source>
</evidence>
<dbReference type="EMBL" id="FUWG01000013">
    <property type="protein sequence ID" value="SJZ60543.1"/>
    <property type="molecule type" value="Genomic_DNA"/>
</dbReference>
<dbReference type="Pfam" id="PF20274">
    <property type="entry name" value="cREC_REC"/>
    <property type="match status" value="1"/>
</dbReference>
<gene>
    <name evidence="2" type="ORF">SAMN02745149_01803</name>
</gene>
<evidence type="ECO:0000313" key="2">
    <source>
        <dbReference type="EMBL" id="SJZ60543.1"/>
    </source>
</evidence>